<organism evidence="1 2">
    <name type="scientific">Macroventuria anomochaeta</name>
    <dbReference type="NCBI Taxonomy" id="301207"/>
    <lineage>
        <taxon>Eukaryota</taxon>
        <taxon>Fungi</taxon>
        <taxon>Dikarya</taxon>
        <taxon>Ascomycota</taxon>
        <taxon>Pezizomycotina</taxon>
        <taxon>Dothideomycetes</taxon>
        <taxon>Pleosporomycetidae</taxon>
        <taxon>Pleosporales</taxon>
        <taxon>Pleosporineae</taxon>
        <taxon>Didymellaceae</taxon>
        <taxon>Macroventuria</taxon>
    </lineage>
</organism>
<comment type="caution">
    <text evidence="1">The sequence shown here is derived from an EMBL/GenBank/DDBJ whole genome shotgun (WGS) entry which is preliminary data.</text>
</comment>
<name>A0ACB6S5E5_9PLEO</name>
<evidence type="ECO:0000313" key="2">
    <source>
        <dbReference type="Proteomes" id="UP000799754"/>
    </source>
</evidence>
<protein>
    <submittedName>
        <fullName evidence="1">Uncharacterized protein</fullName>
    </submittedName>
</protein>
<accession>A0ACB6S5E5</accession>
<dbReference type="EMBL" id="MU006710">
    <property type="protein sequence ID" value="KAF2629401.1"/>
    <property type="molecule type" value="Genomic_DNA"/>
</dbReference>
<proteinExistence type="predicted"/>
<gene>
    <name evidence="1" type="ORF">BU25DRAFT_420250</name>
</gene>
<keyword evidence="2" id="KW-1185">Reference proteome</keyword>
<dbReference type="Proteomes" id="UP000799754">
    <property type="component" value="Unassembled WGS sequence"/>
</dbReference>
<sequence length="194" mass="20954">MRSLAAGMVVTGVPLELNTPATRVADNSCGLQSRKSESRFLTSCGCNPGEPVRQRRTPALRTRLCPEANEALRCIPSAKNHVAARCRSAATWTPQSNVEEASFQDYQSQGNASDALRHSVSCIISVVIGMMKEKSATCSKIAVMIQLPAVLSFRPDPGKQNDTIGITTAQRRLRPSNGRGSQRTILNRDACGLK</sequence>
<reference evidence="1" key="1">
    <citation type="journal article" date="2020" name="Stud. Mycol.">
        <title>101 Dothideomycetes genomes: a test case for predicting lifestyles and emergence of pathogens.</title>
        <authorList>
            <person name="Haridas S."/>
            <person name="Albert R."/>
            <person name="Binder M."/>
            <person name="Bloem J."/>
            <person name="Labutti K."/>
            <person name="Salamov A."/>
            <person name="Andreopoulos B."/>
            <person name="Baker S."/>
            <person name="Barry K."/>
            <person name="Bills G."/>
            <person name="Bluhm B."/>
            <person name="Cannon C."/>
            <person name="Castanera R."/>
            <person name="Culley D."/>
            <person name="Daum C."/>
            <person name="Ezra D."/>
            <person name="Gonzalez J."/>
            <person name="Henrissat B."/>
            <person name="Kuo A."/>
            <person name="Liang C."/>
            <person name="Lipzen A."/>
            <person name="Lutzoni F."/>
            <person name="Magnuson J."/>
            <person name="Mondo S."/>
            <person name="Nolan M."/>
            <person name="Ohm R."/>
            <person name="Pangilinan J."/>
            <person name="Park H.-J."/>
            <person name="Ramirez L."/>
            <person name="Alfaro M."/>
            <person name="Sun H."/>
            <person name="Tritt A."/>
            <person name="Yoshinaga Y."/>
            <person name="Zwiers L.-H."/>
            <person name="Turgeon B."/>
            <person name="Goodwin S."/>
            <person name="Spatafora J."/>
            <person name="Crous P."/>
            <person name="Grigoriev I."/>
        </authorList>
    </citation>
    <scope>NUCLEOTIDE SEQUENCE</scope>
    <source>
        <strain evidence="1">CBS 525.71</strain>
    </source>
</reference>
<evidence type="ECO:0000313" key="1">
    <source>
        <dbReference type="EMBL" id="KAF2629401.1"/>
    </source>
</evidence>